<organism evidence="6 7">
    <name type="scientific">Paenirhodobacter hankyongi</name>
    <dbReference type="NCBI Taxonomy" id="2294033"/>
    <lineage>
        <taxon>Bacteria</taxon>
        <taxon>Pseudomonadati</taxon>
        <taxon>Pseudomonadota</taxon>
        <taxon>Alphaproteobacteria</taxon>
        <taxon>Rhodobacterales</taxon>
        <taxon>Rhodobacter group</taxon>
        <taxon>Paenirhodobacter</taxon>
    </lineage>
</organism>
<dbReference type="SUPFAM" id="SSF52096">
    <property type="entry name" value="ClpP/crotonase"/>
    <property type="match status" value="1"/>
</dbReference>
<comment type="caution">
    <text evidence="6">The sequence shown here is derived from an EMBL/GenBank/DDBJ whole genome shotgun (WGS) entry which is preliminary data.</text>
</comment>
<dbReference type="Gene3D" id="6.20.330.10">
    <property type="match status" value="1"/>
</dbReference>
<gene>
    <name evidence="6" type="ORF">DYS74_10290</name>
</gene>
<proteinExistence type="inferred from homology"/>
<evidence type="ECO:0000259" key="5">
    <source>
        <dbReference type="Pfam" id="PF01343"/>
    </source>
</evidence>
<evidence type="ECO:0000256" key="4">
    <source>
        <dbReference type="ARBA" id="ARBA00022825"/>
    </source>
</evidence>
<dbReference type="GO" id="GO:0006508">
    <property type="term" value="P:proteolysis"/>
    <property type="evidence" value="ECO:0007669"/>
    <property type="project" value="UniProtKB-KW"/>
</dbReference>
<evidence type="ECO:0000256" key="3">
    <source>
        <dbReference type="ARBA" id="ARBA00022801"/>
    </source>
</evidence>
<dbReference type="InterPro" id="IPR002142">
    <property type="entry name" value="Peptidase_S49"/>
</dbReference>
<evidence type="ECO:0000313" key="6">
    <source>
        <dbReference type="EMBL" id="RLL64709.1"/>
    </source>
</evidence>
<dbReference type="Pfam" id="PF01343">
    <property type="entry name" value="Peptidase_S49"/>
    <property type="match status" value="1"/>
</dbReference>
<name>A0A421BNR4_9RHOB</name>
<dbReference type="PANTHER" id="PTHR42987:SF8">
    <property type="entry name" value="PROTEINASE"/>
    <property type="match status" value="1"/>
</dbReference>
<keyword evidence="2" id="KW-0645">Protease</keyword>
<reference evidence="6 7" key="1">
    <citation type="submission" date="2018-10" db="EMBL/GenBank/DDBJ databases">
        <title>Rhodobacter sp . BO-81.</title>
        <authorList>
            <person name="Im W.T."/>
        </authorList>
    </citation>
    <scope>NUCLEOTIDE SEQUENCE [LARGE SCALE GENOMIC DNA]</scope>
    <source>
        <strain evidence="6 7">BO-81</strain>
    </source>
</reference>
<comment type="similarity">
    <text evidence="1">Belongs to the peptidase S49 family.</text>
</comment>
<keyword evidence="7" id="KW-1185">Reference proteome</keyword>
<dbReference type="PANTHER" id="PTHR42987">
    <property type="entry name" value="PEPTIDASE S49"/>
    <property type="match status" value="1"/>
</dbReference>
<sequence length="272" mass="28835">MDLARLFPRRRAPRVALIRLQGAIGITRPGSPGLSDAALAPVIERAFRKGKPAAVALVINSPGGSPVQSSLIAARIRRLADETHVPVHAFVEDVAASGGYWLACAADDIWADETSVVGSIGVISSGFGLDGLIAKHGIERRVHTAGGSKSFLDPFRPEKPEDIARLTRLLEDMHRAFKAHVTARRGTRLSGADLFTGEVWTGAQAVATGLIDGTAHAVPKLKALYGDKVRIVPANGPRRSWLRLLGAGLGAEVAGALLDTAEERALWARYGL</sequence>
<keyword evidence="3" id="KW-0378">Hydrolase</keyword>
<dbReference type="Gene3D" id="3.90.226.10">
    <property type="entry name" value="2-enoyl-CoA Hydratase, Chain A, domain 1"/>
    <property type="match status" value="1"/>
</dbReference>
<dbReference type="RefSeq" id="WP_121533506.1">
    <property type="nucleotide sequence ID" value="NZ_RCHI01000008.1"/>
</dbReference>
<dbReference type="CDD" id="cd07023">
    <property type="entry name" value="S49_Sppa_N_C"/>
    <property type="match status" value="1"/>
</dbReference>
<dbReference type="GO" id="GO:0008236">
    <property type="term" value="F:serine-type peptidase activity"/>
    <property type="evidence" value="ECO:0007669"/>
    <property type="project" value="UniProtKB-KW"/>
</dbReference>
<dbReference type="Proteomes" id="UP000279673">
    <property type="component" value="Unassembled WGS sequence"/>
</dbReference>
<dbReference type="AlphaFoldDB" id="A0A421BNR4"/>
<dbReference type="EMBL" id="RCHI01000008">
    <property type="protein sequence ID" value="RLL64709.1"/>
    <property type="molecule type" value="Genomic_DNA"/>
</dbReference>
<dbReference type="InterPro" id="IPR047272">
    <property type="entry name" value="S49_SppA_C"/>
</dbReference>
<evidence type="ECO:0000313" key="7">
    <source>
        <dbReference type="Proteomes" id="UP000279673"/>
    </source>
</evidence>
<feature type="domain" description="Peptidase S49" evidence="5">
    <location>
        <begin position="83"/>
        <end position="214"/>
    </location>
</feature>
<keyword evidence="4" id="KW-0720">Serine protease</keyword>
<evidence type="ECO:0000256" key="1">
    <source>
        <dbReference type="ARBA" id="ARBA00008683"/>
    </source>
</evidence>
<evidence type="ECO:0000256" key="2">
    <source>
        <dbReference type="ARBA" id="ARBA00022670"/>
    </source>
</evidence>
<dbReference type="InterPro" id="IPR029045">
    <property type="entry name" value="ClpP/crotonase-like_dom_sf"/>
</dbReference>
<accession>A0A421BNR4</accession>
<protein>
    <submittedName>
        <fullName evidence="6">S49 family peptidase</fullName>
    </submittedName>
</protein>